<dbReference type="Pfam" id="PF01966">
    <property type="entry name" value="HD"/>
    <property type="match status" value="1"/>
</dbReference>
<reference evidence="2" key="1">
    <citation type="submission" date="2009-10" db="EMBL/GenBank/DDBJ databases">
        <title>Complete sequence of Bacillus selenitireducens MLS10.</title>
        <authorList>
            <consortium name="US DOE Joint Genome Institute"/>
            <person name="Lucas S."/>
            <person name="Copeland A."/>
            <person name="Lapidus A."/>
            <person name="Glavina del Rio T."/>
            <person name="Dalin E."/>
            <person name="Tice H."/>
            <person name="Bruce D."/>
            <person name="Goodwin L."/>
            <person name="Pitluck S."/>
            <person name="Sims D."/>
            <person name="Brettin T."/>
            <person name="Detter J.C."/>
            <person name="Han C."/>
            <person name="Larimer F."/>
            <person name="Land M."/>
            <person name="Hauser L."/>
            <person name="Kyrpides N."/>
            <person name="Ovchinnikova G."/>
            <person name="Stolz J."/>
        </authorList>
    </citation>
    <scope>NUCLEOTIDE SEQUENCE [LARGE SCALE GENOMIC DNA]</scope>
    <source>
        <strain evidence="2">MLS10</strain>
    </source>
</reference>
<dbReference type="KEGG" id="bse:Bsel_1901"/>
<dbReference type="HOGENOM" id="CLU_036524_2_2_9"/>
<proteinExistence type="predicted"/>
<dbReference type="InterPro" id="IPR003607">
    <property type="entry name" value="HD/PDEase_dom"/>
</dbReference>
<dbReference type="AlphaFoldDB" id="D6XUB9"/>
<dbReference type="CDD" id="cd00077">
    <property type="entry name" value="HDc"/>
    <property type="match status" value="1"/>
</dbReference>
<dbReference type="InterPro" id="IPR006674">
    <property type="entry name" value="HD_domain"/>
</dbReference>
<dbReference type="eggNOG" id="COG1418">
    <property type="taxonomic scope" value="Bacteria"/>
</dbReference>
<dbReference type="RefSeq" id="WP_013172827.1">
    <property type="nucleotide sequence ID" value="NC_014219.1"/>
</dbReference>
<evidence type="ECO:0000259" key="1">
    <source>
        <dbReference type="PROSITE" id="PS51831"/>
    </source>
</evidence>
<sequence length="213" mass="24213">MNVKMEALEKWVKDFFEHDASGHDWAHTDRVRNHAVAIAKKEGADDDLVEKAALLHDIPDSKFHATEEAGMRYLKEGMSDLGFSPDEITAIQGLIRTVSFKGGQNDAPDTLEGKIVQDADRIDAIGAIGIARCFMFAGNKGDVMHDPELSPRTSLTEASYRKERNTAVNHFYEKLLKLKDLMHTDTSKRIAEERHAFMERYLDQFFDEWNSLK</sequence>
<gene>
    <name evidence="2" type="ordered locus">Bsel_1901</name>
</gene>
<dbReference type="SUPFAM" id="SSF109604">
    <property type="entry name" value="HD-domain/PDEase-like"/>
    <property type="match status" value="1"/>
</dbReference>
<dbReference type="GO" id="GO:0016787">
    <property type="term" value="F:hydrolase activity"/>
    <property type="evidence" value="ECO:0007669"/>
    <property type="project" value="UniProtKB-KW"/>
</dbReference>
<keyword evidence="3" id="KW-1185">Reference proteome</keyword>
<dbReference type="Proteomes" id="UP000000271">
    <property type="component" value="Chromosome"/>
</dbReference>
<feature type="domain" description="HD" evidence="1">
    <location>
        <begin position="24"/>
        <end position="125"/>
    </location>
</feature>
<name>D6XUB9_BACIE</name>
<protein>
    <submittedName>
        <fullName evidence="2">Metal dependent phosphohydrolase</fullName>
    </submittedName>
</protein>
<dbReference type="Gene3D" id="1.20.58.1910">
    <property type="match status" value="1"/>
</dbReference>
<organism evidence="2 3">
    <name type="scientific">Bacillus selenitireducens (strain ATCC 700615 / DSM 15326 / MLS10)</name>
    <dbReference type="NCBI Taxonomy" id="439292"/>
    <lineage>
        <taxon>Bacteria</taxon>
        <taxon>Bacillati</taxon>
        <taxon>Bacillota</taxon>
        <taxon>Bacilli</taxon>
        <taxon>Bacillales</taxon>
        <taxon>Bacillaceae</taxon>
        <taxon>Salisediminibacterium</taxon>
    </lineage>
</organism>
<dbReference type="Gene3D" id="1.10.472.50">
    <property type="entry name" value="HD-domain/PDEase-like"/>
    <property type="match status" value="1"/>
</dbReference>
<dbReference type="PROSITE" id="PS51831">
    <property type="entry name" value="HD"/>
    <property type="match status" value="1"/>
</dbReference>
<dbReference type="SMART" id="SM00471">
    <property type="entry name" value="HDc"/>
    <property type="match status" value="1"/>
</dbReference>
<evidence type="ECO:0000313" key="3">
    <source>
        <dbReference type="Proteomes" id="UP000000271"/>
    </source>
</evidence>
<dbReference type="PANTHER" id="PTHR33594">
    <property type="entry name" value="SUPERFAMILY HYDROLASE, PUTATIVE (AFU_ORTHOLOGUE AFUA_1G03035)-RELATED"/>
    <property type="match status" value="1"/>
</dbReference>
<dbReference type="PANTHER" id="PTHR33594:SF1">
    <property type="entry name" value="HD_PDEASE DOMAIN-CONTAINING PROTEIN"/>
    <property type="match status" value="1"/>
</dbReference>
<accession>D6XUB9</accession>
<dbReference type="STRING" id="439292.Bsel_1901"/>
<evidence type="ECO:0000313" key="2">
    <source>
        <dbReference type="EMBL" id="ADH99405.1"/>
    </source>
</evidence>
<dbReference type="EMBL" id="CP001791">
    <property type="protein sequence ID" value="ADH99405.1"/>
    <property type="molecule type" value="Genomic_DNA"/>
</dbReference>